<evidence type="ECO:0000313" key="2">
    <source>
        <dbReference type="Proteomes" id="UP000475265"/>
    </source>
</evidence>
<dbReference type="SUPFAM" id="SSF51735">
    <property type="entry name" value="NAD(P)-binding Rossmann-fold domains"/>
    <property type="match status" value="1"/>
</dbReference>
<gene>
    <name evidence="1" type="ORF">FX983_02266</name>
</gene>
<accession>A0A6L5C278</accession>
<dbReference type="Proteomes" id="UP000475265">
    <property type="component" value="Unassembled WGS sequence"/>
</dbReference>
<name>A0A6L5C278_9PSED</name>
<protein>
    <submittedName>
        <fullName evidence="1">Uncharacterized protein</fullName>
    </submittedName>
</protein>
<organism evidence="1 2">
    <name type="scientific">Pseudomonas frederiksbergensis</name>
    <dbReference type="NCBI Taxonomy" id="104087"/>
    <lineage>
        <taxon>Bacteria</taxon>
        <taxon>Pseudomonadati</taxon>
        <taxon>Pseudomonadota</taxon>
        <taxon>Gammaproteobacteria</taxon>
        <taxon>Pseudomonadales</taxon>
        <taxon>Pseudomonadaceae</taxon>
        <taxon>Pseudomonas</taxon>
    </lineage>
</organism>
<dbReference type="Gene3D" id="3.40.50.720">
    <property type="entry name" value="NAD(P)-binding Rossmann-like Domain"/>
    <property type="match status" value="1"/>
</dbReference>
<dbReference type="AlphaFoldDB" id="A0A6L5C278"/>
<proteinExistence type="predicted"/>
<sequence>MTLNAQQVVLITGAGSGIGKAIALALASAARTLSGSLHCEQGSR</sequence>
<dbReference type="EMBL" id="JAAAXX010000001">
    <property type="protein sequence ID" value="KAF2394285.1"/>
    <property type="molecule type" value="Genomic_DNA"/>
</dbReference>
<reference evidence="1 2" key="1">
    <citation type="submission" date="2019-12" db="EMBL/GenBank/DDBJ databases">
        <title>Endophytic bacteria associated with Panax ginseng seedlings.</title>
        <authorList>
            <person name="Park J.M."/>
            <person name="Shin R."/>
            <person name="Jo S.H."/>
        </authorList>
    </citation>
    <scope>NUCLEOTIDE SEQUENCE [LARGE SCALE GENOMIC DNA]</scope>
    <source>
        <strain evidence="1 2">PgKB32</strain>
    </source>
</reference>
<comment type="caution">
    <text evidence="1">The sequence shown here is derived from an EMBL/GenBank/DDBJ whole genome shotgun (WGS) entry which is preliminary data.</text>
</comment>
<dbReference type="InterPro" id="IPR036291">
    <property type="entry name" value="NAD(P)-bd_dom_sf"/>
</dbReference>
<evidence type="ECO:0000313" key="1">
    <source>
        <dbReference type="EMBL" id="KAF2394285.1"/>
    </source>
</evidence>